<dbReference type="Proteomes" id="UP000005824">
    <property type="component" value="Unassembled WGS sequence"/>
</dbReference>
<accession>B4D9J2</accession>
<organism evidence="1 2">
    <name type="scientific">Chthoniobacter flavus Ellin428</name>
    <dbReference type="NCBI Taxonomy" id="497964"/>
    <lineage>
        <taxon>Bacteria</taxon>
        <taxon>Pseudomonadati</taxon>
        <taxon>Verrucomicrobiota</taxon>
        <taxon>Spartobacteria</taxon>
        <taxon>Chthoniobacterales</taxon>
        <taxon>Chthoniobacteraceae</taxon>
        <taxon>Chthoniobacter</taxon>
    </lineage>
</organism>
<dbReference type="EMBL" id="ABVL01000026">
    <property type="protein sequence ID" value="EDY16953.1"/>
    <property type="molecule type" value="Genomic_DNA"/>
</dbReference>
<reference evidence="1 2" key="1">
    <citation type="journal article" date="2011" name="J. Bacteriol.">
        <title>Genome sequence of Chthoniobacter flavus Ellin428, an aerobic heterotrophic soil bacterium.</title>
        <authorList>
            <person name="Kant R."/>
            <person name="van Passel M.W."/>
            <person name="Palva A."/>
            <person name="Lucas S."/>
            <person name="Lapidus A."/>
            <person name="Glavina Del Rio T."/>
            <person name="Dalin E."/>
            <person name="Tice H."/>
            <person name="Bruce D."/>
            <person name="Goodwin L."/>
            <person name="Pitluck S."/>
            <person name="Larimer F.W."/>
            <person name="Land M.L."/>
            <person name="Hauser L."/>
            <person name="Sangwan P."/>
            <person name="de Vos W.M."/>
            <person name="Janssen P.H."/>
            <person name="Smidt H."/>
        </authorList>
    </citation>
    <scope>NUCLEOTIDE SEQUENCE [LARGE SCALE GENOMIC DNA]</scope>
    <source>
        <strain evidence="1 2">Ellin428</strain>
    </source>
</reference>
<proteinExistence type="predicted"/>
<gene>
    <name evidence="1" type="ORF">CfE428DRAFT_5582</name>
</gene>
<name>B4D9J2_9BACT</name>
<dbReference type="InParanoid" id="B4D9J2"/>
<evidence type="ECO:0000313" key="1">
    <source>
        <dbReference type="EMBL" id="EDY16953.1"/>
    </source>
</evidence>
<keyword evidence="2" id="KW-1185">Reference proteome</keyword>
<evidence type="ECO:0000313" key="2">
    <source>
        <dbReference type="Proteomes" id="UP000005824"/>
    </source>
</evidence>
<dbReference type="AlphaFoldDB" id="B4D9J2"/>
<sequence>MNKGPENPPYQKLPKVDCHRRPLLSDGWHYTDGDGGKIVEPHGHGEYVPPPVGPGTFLLPFEVYDEIRNIEVHYHFDSGREAEIQAAGDHGPAYRIFAPEGSVIIPVGTVREWVLRLPAGTSVHAYIHKWQWDLEELERQRQQRPELTPEQLEMGKKFLAEYRERKKRQG</sequence>
<dbReference type="STRING" id="497964.CfE428DRAFT_5582"/>
<comment type="caution">
    <text evidence="1">The sequence shown here is derived from an EMBL/GenBank/DDBJ whole genome shotgun (WGS) entry which is preliminary data.</text>
</comment>
<protein>
    <submittedName>
        <fullName evidence="1">Uncharacterized protein</fullName>
    </submittedName>
</protein>